<comment type="caution">
    <text evidence="3">The sequence shown here is derived from an EMBL/GenBank/DDBJ whole genome shotgun (WGS) entry which is preliminary data.</text>
</comment>
<dbReference type="InterPro" id="IPR010982">
    <property type="entry name" value="Lambda_DNA-bd_dom_sf"/>
</dbReference>
<dbReference type="EMBL" id="QJUI01000003">
    <property type="protein sequence ID" value="TBU82705.1"/>
    <property type="molecule type" value="Genomic_DNA"/>
</dbReference>
<dbReference type="InterPro" id="IPR001387">
    <property type="entry name" value="Cro/C1-type_HTH"/>
</dbReference>
<evidence type="ECO:0000256" key="1">
    <source>
        <dbReference type="ARBA" id="ARBA00023125"/>
    </source>
</evidence>
<dbReference type="AlphaFoldDB" id="A0A4Q9QQ56"/>
<sequence>MSIFGKTLRKARLAAGLTQEHLGFEVGVTKASVSAWENGREMPSFNALLSLRAALKISLDTLVDGWPDETLVQERPSAYLSDPRRTWSEREFALLQRFRGMSGRRQEAFLEIMCPGE</sequence>
<keyword evidence="1" id="KW-0238">DNA-binding</keyword>
<dbReference type="Gene3D" id="1.10.260.40">
    <property type="entry name" value="lambda repressor-like DNA-binding domains"/>
    <property type="match status" value="1"/>
</dbReference>
<reference evidence="3 4" key="1">
    <citation type="submission" date="2018-06" db="EMBL/GenBank/DDBJ databases">
        <title>Three novel Pseudomonas species isolated from symptomatic oak.</title>
        <authorList>
            <person name="Bueno-Gonzalez V."/>
            <person name="Brady C."/>
        </authorList>
    </citation>
    <scope>NUCLEOTIDE SEQUENCE [LARGE SCALE GENOMIC DNA]</scope>
    <source>
        <strain evidence="3 4">P9A</strain>
    </source>
</reference>
<dbReference type="RefSeq" id="WP_131178729.1">
    <property type="nucleotide sequence ID" value="NZ_QJUI01000003.1"/>
</dbReference>
<dbReference type="SMART" id="SM00530">
    <property type="entry name" value="HTH_XRE"/>
    <property type="match status" value="1"/>
</dbReference>
<protein>
    <submittedName>
        <fullName evidence="3">XRE family transcriptional regulator</fullName>
    </submittedName>
</protein>
<dbReference type="PANTHER" id="PTHR46558:SF4">
    <property type="entry name" value="DNA-BIDING PHAGE PROTEIN"/>
    <property type="match status" value="1"/>
</dbReference>
<evidence type="ECO:0000313" key="4">
    <source>
        <dbReference type="Proteomes" id="UP000292302"/>
    </source>
</evidence>
<organism evidence="3 4">
    <name type="scientific">Phytopseudomonas daroniae</name>
    <dbReference type="NCBI Taxonomy" id="2487519"/>
    <lineage>
        <taxon>Bacteria</taxon>
        <taxon>Pseudomonadati</taxon>
        <taxon>Pseudomonadota</taxon>
        <taxon>Gammaproteobacteria</taxon>
        <taxon>Pseudomonadales</taxon>
        <taxon>Pseudomonadaceae</taxon>
        <taxon>Phytopseudomonas</taxon>
    </lineage>
</organism>
<dbReference type="GO" id="GO:0003677">
    <property type="term" value="F:DNA binding"/>
    <property type="evidence" value="ECO:0007669"/>
    <property type="project" value="UniProtKB-KW"/>
</dbReference>
<dbReference type="Pfam" id="PF01381">
    <property type="entry name" value="HTH_3"/>
    <property type="match status" value="1"/>
</dbReference>
<dbReference type="SUPFAM" id="SSF47413">
    <property type="entry name" value="lambda repressor-like DNA-binding domains"/>
    <property type="match status" value="1"/>
</dbReference>
<proteinExistence type="predicted"/>
<dbReference type="Proteomes" id="UP000292302">
    <property type="component" value="Unassembled WGS sequence"/>
</dbReference>
<accession>A0A4Q9QQ56</accession>
<dbReference type="PANTHER" id="PTHR46558">
    <property type="entry name" value="TRACRIPTIONAL REGULATORY PROTEIN-RELATED-RELATED"/>
    <property type="match status" value="1"/>
</dbReference>
<feature type="domain" description="HTH cro/C1-type" evidence="2">
    <location>
        <begin position="8"/>
        <end position="62"/>
    </location>
</feature>
<keyword evidence="4" id="KW-1185">Reference proteome</keyword>
<dbReference type="CDD" id="cd00093">
    <property type="entry name" value="HTH_XRE"/>
    <property type="match status" value="1"/>
</dbReference>
<name>A0A4Q9QQ56_9GAMM</name>
<gene>
    <name evidence="3" type="ORF">DNK06_03880</name>
</gene>
<dbReference type="PROSITE" id="PS50943">
    <property type="entry name" value="HTH_CROC1"/>
    <property type="match status" value="1"/>
</dbReference>
<evidence type="ECO:0000259" key="2">
    <source>
        <dbReference type="PROSITE" id="PS50943"/>
    </source>
</evidence>
<dbReference type="OrthoDB" id="8527218at2"/>
<evidence type="ECO:0000313" key="3">
    <source>
        <dbReference type="EMBL" id="TBU82705.1"/>
    </source>
</evidence>